<reference evidence="1 2" key="1">
    <citation type="submission" date="2021-01" db="EMBL/GenBank/DDBJ databases">
        <title>Genomic Encyclopedia of Type Strains, Phase IV (KMG-IV): sequencing the most valuable type-strain genomes for metagenomic binning, comparative biology and taxonomic classification.</title>
        <authorList>
            <person name="Goeker M."/>
        </authorList>
    </citation>
    <scope>NUCLEOTIDE SEQUENCE [LARGE SCALE GENOMIC DNA]</scope>
    <source>
        <strain evidence="1 2">DSM 23711</strain>
    </source>
</reference>
<gene>
    <name evidence="1" type="ORF">JOC48_001383</name>
</gene>
<proteinExistence type="predicted"/>
<sequence length="104" mass="12200">MEKKKYFLDLGSQEISQVEVGDNNDFTIYATDEEVFQLRQTLTEMHDSDIRAFWRAHVPIMSYHNDDSNDDYDDRLVKAFQMVYDLGDDETKAHIESMGILDLD</sequence>
<accession>A0ABS2MYN1</accession>
<comment type="caution">
    <text evidence="1">The sequence shown here is derived from an EMBL/GenBank/DDBJ whole genome shotgun (WGS) entry which is preliminary data.</text>
</comment>
<dbReference type="Proteomes" id="UP001296943">
    <property type="component" value="Unassembled WGS sequence"/>
</dbReference>
<evidence type="ECO:0000313" key="1">
    <source>
        <dbReference type="EMBL" id="MBM7570903.1"/>
    </source>
</evidence>
<keyword evidence="2" id="KW-1185">Reference proteome</keyword>
<dbReference type="RefSeq" id="WP_204498316.1">
    <property type="nucleotide sequence ID" value="NZ_JAFBDR010000006.1"/>
</dbReference>
<organism evidence="1 2">
    <name type="scientific">Aquibacillus albus</name>
    <dbReference type="NCBI Taxonomy" id="1168171"/>
    <lineage>
        <taxon>Bacteria</taxon>
        <taxon>Bacillati</taxon>
        <taxon>Bacillota</taxon>
        <taxon>Bacilli</taxon>
        <taxon>Bacillales</taxon>
        <taxon>Bacillaceae</taxon>
        <taxon>Aquibacillus</taxon>
    </lineage>
</organism>
<evidence type="ECO:0008006" key="3">
    <source>
        <dbReference type="Google" id="ProtNLM"/>
    </source>
</evidence>
<protein>
    <recommendedName>
        <fullName evidence="3">Hydrolase</fullName>
    </recommendedName>
</protein>
<dbReference type="EMBL" id="JAFBDR010000006">
    <property type="protein sequence ID" value="MBM7570903.1"/>
    <property type="molecule type" value="Genomic_DNA"/>
</dbReference>
<evidence type="ECO:0000313" key="2">
    <source>
        <dbReference type="Proteomes" id="UP001296943"/>
    </source>
</evidence>
<name>A0ABS2MYN1_9BACI</name>